<feature type="coiled-coil region" evidence="6">
    <location>
        <begin position="1476"/>
        <end position="1534"/>
    </location>
</feature>
<feature type="coiled-coil region" evidence="6">
    <location>
        <begin position="567"/>
        <end position="608"/>
    </location>
</feature>
<feature type="coiled-coil region" evidence="6">
    <location>
        <begin position="118"/>
        <end position="159"/>
    </location>
</feature>
<feature type="region of interest" description="Disordered" evidence="7">
    <location>
        <begin position="2525"/>
        <end position="2625"/>
    </location>
</feature>
<dbReference type="GO" id="GO:1901673">
    <property type="term" value="P:regulation of mitotic spindle assembly"/>
    <property type="evidence" value="ECO:0007669"/>
    <property type="project" value="TreeGrafter"/>
</dbReference>
<feature type="coiled-coil region" evidence="6">
    <location>
        <begin position="37"/>
        <end position="82"/>
    </location>
</feature>
<feature type="compositionally biased region" description="Basic and acidic residues" evidence="7">
    <location>
        <begin position="2351"/>
        <end position="2363"/>
    </location>
</feature>
<accession>A0AAV2TA10</accession>
<dbReference type="Pfam" id="PF25785">
    <property type="entry name" value="TPR"/>
    <property type="match status" value="1"/>
</dbReference>
<dbReference type="InterPro" id="IPR012929">
    <property type="entry name" value="Nucleoprot-TPR/MLP1-2_dom"/>
</dbReference>
<feature type="coiled-coil region" evidence="6">
    <location>
        <begin position="436"/>
        <end position="505"/>
    </location>
</feature>
<feature type="region of interest" description="Disordered" evidence="7">
    <location>
        <begin position="664"/>
        <end position="695"/>
    </location>
</feature>
<dbReference type="EMBL" id="CAXLJL010000156">
    <property type="protein sequence ID" value="CAL5133230.1"/>
    <property type="molecule type" value="Genomic_DNA"/>
</dbReference>
<feature type="coiled-coil region" evidence="6">
    <location>
        <begin position="804"/>
        <end position="838"/>
    </location>
</feature>
<comment type="caution">
    <text evidence="11">The sequence shown here is derived from an EMBL/GenBank/DDBJ whole genome shotgun (WGS) entry which is preliminary data.</text>
</comment>
<protein>
    <recommendedName>
        <fullName evidence="3">Nucleoprotein TPR</fullName>
    </recommendedName>
</protein>
<feature type="compositionally biased region" description="Basic and acidic residues" evidence="7">
    <location>
        <begin position="2176"/>
        <end position="2195"/>
    </location>
</feature>
<evidence type="ECO:0000259" key="8">
    <source>
        <dbReference type="Pfam" id="PF07926"/>
    </source>
</evidence>
<feature type="compositionally biased region" description="Basic and acidic residues" evidence="7">
    <location>
        <begin position="2145"/>
        <end position="2155"/>
    </location>
</feature>
<evidence type="ECO:0000256" key="5">
    <source>
        <dbReference type="ARBA" id="ARBA00023242"/>
    </source>
</evidence>
<evidence type="ECO:0000259" key="10">
    <source>
        <dbReference type="Pfam" id="PF25785"/>
    </source>
</evidence>
<feature type="compositionally biased region" description="Basic and acidic residues" evidence="7">
    <location>
        <begin position="2254"/>
        <end position="2267"/>
    </location>
</feature>
<comment type="similarity">
    <text evidence="2">Belongs to the TPR family.</text>
</comment>
<feature type="compositionally biased region" description="Polar residues" evidence="7">
    <location>
        <begin position="2557"/>
        <end position="2576"/>
    </location>
</feature>
<dbReference type="Pfam" id="PF07926">
    <property type="entry name" value="TPR_MLP1_2"/>
    <property type="match status" value="1"/>
</dbReference>
<dbReference type="GO" id="GO:0017056">
    <property type="term" value="F:structural constituent of nuclear pore"/>
    <property type="evidence" value="ECO:0007669"/>
    <property type="project" value="TreeGrafter"/>
</dbReference>
<proteinExistence type="inferred from homology"/>
<dbReference type="GO" id="GO:0006606">
    <property type="term" value="P:protein import into nucleus"/>
    <property type="evidence" value="ECO:0007669"/>
    <property type="project" value="InterPro"/>
</dbReference>
<evidence type="ECO:0000256" key="3">
    <source>
        <dbReference type="ARBA" id="ARBA00019789"/>
    </source>
</evidence>
<dbReference type="GO" id="GO:0006406">
    <property type="term" value="P:mRNA export from nucleus"/>
    <property type="evidence" value="ECO:0007669"/>
    <property type="project" value="TreeGrafter"/>
</dbReference>
<sequence length="2625" mass="291636">MECLWKYAGLCEEECSSMDPELREKLSIAFDSISHDVEVLKQNNESLTAANDATMKQNTEQVDLLQKECESYKRKASEYEEMISRTDSRYREVRDDRDKVQTKLDDVLSVNGELSFAIRNLENEKDILSDQLKHKIDTVDQLNKELESLRSEIEDVRKMKIEMMFKAEEVSSREASIKAQETRWSEESATMQRHIDWLEERLRQTTDQLLTMRRDTTQKCRTLESDLDLRNTELENSKKKIQSLEESLEKLTKANEDYIRKLKQVADEQIRLEQLYGNELDAQKQLVSLYKEQLKEAENKNEELTVATSSMQSLLKDAYENVSRLESDKAALKLEFSEEQTRLQTNLEQVASELERNRQLLDKFRVDGLSEDELRQLNPAVAATLTALKRGHSLTQLYSDYIQVTEDRDQLRLDKQRLTEYVKQLVDDLKEKAPMLQSQQENYKRMQGEVKDLSARLQATSDKLAEAENRRDELQRRAGYFQRECSRLKQTSADLSRQVQTLLREVEIGRGTVIQEAEQLDETQSLDGSQLPDSSTINATDVSNLLDNIACSAGNVISEHLVTWRSLQELQSQNQRLLCVARDLAGQLEKREQEEAETMKKLSDLNSRLEVLSGELEVVRIAAREARTEAQIAGRQRDAYQALLKRYDVEVSKVDISESSIAMDETAVDSKDNPSPPWKPSDKSKGSGNPPSVSVERLQESLVSLETEFKRYRDDKTESDKVYSTTIDELRKEANKVRILNQKLAAQLDFTHEKLRTMETNVSGYKQEITVLREMNARYSTSAAASEAELCRLREDLTQASDKLIQVEVDARHATQQLEQARANEARWRQETEALRRQEQMHTQLMHQLQAIQGNLEQREATDRTSMERRINQLESQLTEAQSAFTEVSQTSKSTKETLEHELLLAREGKRSAEDEIEKLNSQLSSAQVELEALRSKTTDSESLTSSTQCTEGSKLIVAQAVKESMTRVSELQHEVEELRMRLEYSRQQADKMRELAEESERRLMELMDENKKLSDRTSIELDGMKQRCEFLEAQLDLEKKERQNLVNENIRTTEEAHQMNADLRKELTNLQGELEMTKSRCQSALELEAGAKAQIESHERVALEAREKYERELSLHAEDVESLTEARAQAESAKAQLEDLRQKASEASAKAESAFSELNSQTSAWESERRKLTEQLAETDKQRDLLQDQIIKLTEQIVSLRKLMEKPDAFPMSASEQLSTSDAPTGVSDLKTSEDLLQLVSYLRRQKSIAEASCDASSAEVSRLLLRISSLESQKERLQSELDKERKASESTALASQKHSELMERVEQLNLVTESNRMLRHERETLRSNLSQMEEQVASLQLTVDPLREQNRDLNAHVESLTSEKHSLEDERNRWKERCNRLVETAQRMDPEQYRAACNERDELQRKLRRSDDEVQQLTTRIAELQNELNERNKVYASELAESESARQTAEAKLTEQSGQCTSLRHELDAKETSIVKLREIGRKYRQEAETLRRQVAVNRSGEVQIQTLNEKLTEVRADLVTLRADLANERSERTQLSSSLSEISQLIEEMKSDETLGQVFTQVSSQYLTSTDSESQIGDVLGRTLRSVFQNLVREVSDLRQQAETQHERLLRMQIVESQLTKSLRDCSELRTRVAELQSTATQIPASSSSMSVFSSATPAISTEAEAAESQVHRQSLSTQSAVIQPENNACNQTETTTISTVTPVQGSEGSNTPSLGCNNTISQPTQSVPAWILRATANVQPVHPTPAVTPPSSVTSTTTGSSKQMAEIRPITSNVATVMPTPALHAATSAVPQNDCVLPASSNSSPFGTCLGASSAESAIPATAVAATVVTGLQPPDHSSRPDQFPVVAARGAPSRRLNIVVQASSGDHGISATALSHTPLSWSFTPVPSSSLFALTGKRRLDETSDATSPQASISGEERTSSPEPSRTREVAGSLSSVVPPISQVTVPFTSSDAKRPRQAVAAGPMSSAVSQTGPSPIVLGRSPFGHTLSTAPPLHATASRLIAVQQESSSHTPWTPPSSSGTVAGVVIPITASTPDANRSQSTPPIVDQAPLNTQQVSHVSSVPSTSEEQRMAEHPVLPETVVVPIIGQSSKSEQHTAFEEPKTGGNSKSVSIIASDNMRSVVLDHESPVNTASLNQSSERADAGARDADEQAVICTRSPSQATGEQIPEDMERGTMHEEGVVEQERDVIDEFSMTEPTGSMCEVEESSNDVAGHEEVGEDDEMDDDVRGHQENEEEIETEGEESAEPGEPHESFEEPHAEAEESLADSCADEEVIELSSDSDNEEHDDTDEEKEDGEELVEADEGGQGRDEGEEEDAASDVGEEEEEEADEGDEDYYEGDAEENEDHHFESDQHDSLDAFTNQSEPEKDVEEEPNGASGMEGLTADHGDHPTSVSTSSETRLTDESHHGVQTSSLVASSDSADTENVGHHGLFSSVPQPIEHPKFTLFGSSITPASSSTGGLFSSFRPSTLSSSTEDKTVASAESTTASHTTLFRSCLLPTPNPSPFSQAPALRPSIFSPAIPTSSGGAPVRPVASSASSLRPKIQPIVWDSSNTVGSSTHPTSADQTTPRVGAARRKKWGSSTGVPRGRGGPYSAPGSSGPTKLDNFASGRGMHPRRG</sequence>
<dbReference type="GO" id="GO:0034399">
    <property type="term" value="C:nuclear periphery"/>
    <property type="evidence" value="ECO:0007669"/>
    <property type="project" value="UniProtKB-ARBA"/>
</dbReference>
<evidence type="ECO:0000313" key="12">
    <source>
        <dbReference type="Proteomes" id="UP001497525"/>
    </source>
</evidence>
<dbReference type="Gene3D" id="1.10.287.1490">
    <property type="match status" value="1"/>
</dbReference>
<feature type="coiled-coil region" evidence="6">
    <location>
        <begin position="695"/>
        <end position="747"/>
    </location>
</feature>
<evidence type="ECO:0000259" key="9">
    <source>
        <dbReference type="Pfam" id="PF25481"/>
    </source>
</evidence>
<feature type="compositionally biased region" description="Acidic residues" evidence="7">
    <location>
        <begin position="2239"/>
        <end position="2252"/>
    </location>
</feature>
<feature type="region of interest" description="Disordered" evidence="7">
    <location>
        <begin position="1905"/>
        <end position="1941"/>
    </location>
</feature>
<feature type="coiled-coil region" evidence="6">
    <location>
        <begin position="1317"/>
        <end position="1443"/>
    </location>
</feature>
<feature type="domain" description="NUA/TPR/MLP1-2-like" evidence="10">
    <location>
        <begin position="472"/>
        <end position="593"/>
    </location>
</feature>
<name>A0AAV2TA10_CALDB</name>
<reference evidence="11" key="1">
    <citation type="submission" date="2024-06" db="EMBL/GenBank/DDBJ databases">
        <authorList>
            <person name="Liu X."/>
            <person name="Lenzi L."/>
            <person name="Haldenby T S."/>
            <person name="Uol C."/>
        </authorList>
    </citation>
    <scope>NUCLEOTIDE SEQUENCE</scope>
</reference>
<feature type="coiled-coil region" evidence="6">
    <location>
        <begin position="962"/>
        <end position="1081"/>
    </location>
</feature>
<evidence type="ECO:0000256" key="4">
    <source>
        <dbReference type="ARBA" id="ARBA00023054"/>
    </source>
</evidence>
<feature type="coiled-coil region" evidence="6">
    <location>
        <begin position="1107"/>
        <end position="1204"/>
    </location>
</feature>
<feature type="compositionally biased region" description="Low complexity" evidence="7">
    <location>
        <begin position="2535"/>
        <end position="2549"/>
    </location>
</feature>
<comment type="subcellular location">
    <subcellularLocation>
        <location evidence="1">Nucleus</location>
    </subcellularLocation>
</comment>
<dbReference type="Pfam" id="PF25481">
    <property type="entry name" value="Nucleoprot-TPR"/>
    <property type="match status" value="1"/>
</dbReference>
<feature type="coiled-coil region" evidence="6">
    <location>
        <begin position="1262"/>
        <end position="1289"/>
    </location>
</feature>
<keyword evidence="5" id="KW-0539">Nucleus</keyword>
<feature type="domain" description="Nucleoprotein TPR/MPL1" evidence="9">
    <location>
        <begin position="172"/>
        <end position="251"/>
    </location>
</feature>
<dbReference type="InterPro" id="IPR057974">
    <property type="entry name" value="NUA/TPR/MLP1-2-like_dom"/>
</dbReference>
<feature type="region of interest" description="Disordered" evidence="7">
    <location>
        <begin position="1745"/>
        <end position="1768"/>
    </location>
</feature>
<dbReference type="Gene3D" id="1.10.287.2610">
    <property type="match status" value="1"/>
</dbReference>
<feature type="compositionally biased region" description="Low complexity" evidence="7">
    <location>
        <begin position="1753"/>
        <end position="1765"/>
    </location>
</feature>
<dbReference type="GO" id="GO:0005643">
    <property type="term" value="C:nuclear pore"/>
    <property type="evidence" value="ECO:0007669"/>
    <property type="project" value="TreeGrafter"/>
</dbReference>
<dbReference type="Gene3D" id="1.20.5.340">
    <property type="match status" value="1"/>
</dbReference>
<feature type="coiled-coil region" evidence="6">
    <location>
        <begin position="864"/>
        <end position="937"/>
    </location>
</feature>
<feature type="coiled-coil region" evidence="6">
    <location>
        <begin position="195"/>
        <end position="357"/>
    </location>
</feature>
<keyword evidence="4 6" id="KW-0175">Coiled coil</keyword>
<dbReference type="PANTHER" id="PTHR18898">
    <property type="entry name" value="NUCLEOPROTEIN TPR-RELATED"/>
    <property type="match status" value="1"/>
</dbReference>
<evidence type="ECO:0000256" key="1">
    <source>
        <dbReference type="ARBA" id="ARBA00004123"/>
    </source>
</evidence>
<evidence type="ECO:0000256" key="2">
    <source>
        <dbReference type="ARBA" id="ARBA00005274"/>
    </source>
</evidence>
<organism evidence="11 12">
    <name type="scientific">Calicophoron daubneyi</name>
    <name type="common">Rumen fluke</name>
    <name type="synonym">Paramphistomum daubneyi</name>
    <dbReference type="NCBI Taxonomy" id="300641"/>
    <lineage>
        <taxon>Eukaryota</taxon>
        <taxon>Metazoa</taxon>
        <taxon>Spiralia</taxon>
        <taxon>Lophotrochozoa</taxon>
        <taxon>Platyhelminthes</taxon>
        <taxon>Trematoda</taxon>
        <taxon>Digenea</taxon>
        <taxon>Plagiorchiida</taxon>
        <taxon>Pronocephalata</taxon>
        <taxon>Paramphistomoidea</taxon>
        <taxon>Paramphistomidae</taxon>
        <taxon>Calicophoron</taxon>
    </lineage>
</organism>
<feature type="compositionally biased region" description="Low complexity" evidence="7">
    <location>
        <begin position="2599"/>
        <end position="2608"/>
    </location>
</feature>
<dbReference type="PANTHER" id="PTHR18898:SF2">
    <property type="entry name" value="NUCLEOPROTEIN TPR"/>
    <property type="match status" value="1"/>
</dbReference>
<evidence type="ECO:0000256" key="7">
    <source>
        <dbReference type="SAM" id="MobiDB-lite"/>
    </source>
</evidence>
<feature type="compositionally biased region" description="Acidic residues" evidence="7">
    <location>
        <begin position="2317"/>
        <end position="2350"/>
    </location>
</feature>
<feature type="compositionally biased region" description="Polar residues" evidence="7">
    <location>
        <begin position="2415"/>
        <end position="2427"/>
    </location>
</feature>
<evidence type="ECO:0000313" key="11">
    <source>
        <dbReference type="EMBL" id="CAL5133230.1"/>
    </source>
</evidence>
<dbReference type="InterPro" id="IPR057577">
    <property type="entry name" value="Nucleoprot-TPR/MLP1_dom"/>
</dbReference>
<evidence type="ECO:0000256" key="6">
    <source>
        <dbReference type="SAM" id="Coils"/>
    </source>
</evidence>
<feature type="compositionally biased region" description="Basic and acidic residues" evidence="7">
    <location>
        <begin position="1920"/>
        <end position="1934"/>
    </location>
</feature>
<feature type="region of interest" description="Disordered" evidence="7">
    <location>
        <begin position="2140"/>
        <end position="2446"/>
    </location>
</feature>
<feature type="domain" description="Nucleoprotein TPR/MLP1-2" evidence="8">
    <location>
        <begin position="1066"/>
        <end position="1191"/>
    </location>
</feature>
<feature type="compositionally biased region" description="Acidic residues" evidence="7">
    <location>
        <begin position="2268"/>
        <end position="2310"/>
    </location>
</feature>
<feature type="region of interest" description="Disordered" evidence="7">
    <location>
        <begin position="2473"/>
        <end position="2492"/>
    </location>
</feature>
<dbReference type="Proteomes" id="UP001497525">
    <property type="component" value="Unassembled WGS sequence"/>
</dbReference>
<gene>
    <name evidence="11" type="ORF">CDAUBV1_LOCUS6498</name>
</gene>